<proteinExistence type="predicted"/>
<organism evidence="1 2">
    <name type="scientific">Caldicellulosiruptor changbaiensis</name>
    <dbReference type="NCBI Taxonomy" id="1222016"/>
    <lineage>
        <taxon>Bacteria</taxon>
        <taxon>Bacillati</taxon>
        <taxon>Bacillota</taxon>
        <taxon>Bacillota incertae sedis</taxon>
        <taxon>Caldicellulosiruptorales</taxon>
        <taxon>Caldicellulosiruptoraceae</taxon>
        <taxon>Caldicellulosiruptor</taxon>
    </lineage>
</organism>
<name>A0A3T0D6Y9_9FIRM</name>
<dbReference type="RefSeq" id="WP_127352237.1">
    <property type="nucleotide sequence ID" value="NZ_CP034791.1"/>
</dbReference>
<gene>
    <name evidence="1" type="ORF">ELD05_09515</name>
</gene>
<keyword evidence="2" id="KW-1185">Reference proteome</keyword>
<sequence length="321" mass="37478">MSIRVALEVGKNYVKVAEGSFTNALHVNRFAEEQSKDDIIINDLKLEPNLFYETVGNIFLKNNFPKNNVIVVLTGISNMIIREMVIPYLNEEKTYNLITFEARQYFPTNIENYIIDYKQLKVFNEGKVKKQKILLVALPKTLIEDIINISRKLGLKLKKIDIEPNAITKLVNIERRFRKEKEKELVMIVNIMRSYITTVIVNEGDIILSKTFPNYDLERMFNEEEESEAFLEYIYTYTINEIAENVSKFYEFYRSKDPESPKLSKVYLMGEVCQHIDISDILRTKINSEMVLLTELQSIDKKIVMTKNEICNYSTVMSGLI</sequence>
<dbReference type="PANTHER" id="PTHR32432">
    <property type="entry name" value="CELL DIVISION PROTEIN FTSA-RELATED"/>
    <property type="match status" value="1"/>
</dbReference>
<dbReference type="SUPFAM" id="SSF53067">
    <property type="entry name" value="Actin-like ATPase domain"/>
    <property type="match status" value="1"/>
</dbReference>
<accession>A0A3T0D6Y9</accession>
<dbReference type="Gene3D" id="3.30.1490.300">
    <property type="match status" value="1"/>
</dbReference>
<dbReference type="KEGG" id="ccha:ELD05_09515"/>
<dbReference type="InterPro" id="IPR005883">
    <property type="entry name" value="PilM"/>
</dbReference>
<evidence type="ECO:0000313" key="1">
    <source>
        <dbReference type="EMBL" id="AZT90857.1"/>
    </source>
</evidence>
<dbReference type="EMBL" id="CP034791">
    <property type="protein sequence ID" value="AZT90857.1"/>
    <property type="molecule type" value="Genomic_DNA"/>
</dbReference>
<dbReference type="InterPro" id="IPR050696">
    <property type="entry name" value="FtsA/MreB"/>
</dbReference>
<protein>
    <submittedName>
        <fullName evidence="1">Pilus assembly protein PilM</fullName>
    </submittedName>
</protein>
<dbReference type="Proteomes" id="UP000282930">
    <property type="component" value="Chromosome"/>
</dbReference>
<dbReference type="InterPro" id="IPR043129">
    <property type="entry name" value="ATPase_NBD"/>
</dbReference>
<dbReference type="PANTHER" id="PTHR32432:SF3">
    <property type="entry name" value="ETHANOLAMINE UTILIZATION PROTEIN EUTJ"/>
    <property type="match status" value="1"/>
</dbReference>
<evidence type="ECO:0000313" key="2">
    <source>
        <dbReference type="Proteomes" id="UP000282930"/>
    </source>
</evidence>
<reference evidence="1 2" key="1">
    <citation type="submission" date="2018-12" db="EMBL/GenBank/DDBJ databases">
        <title>Genome sequence from the cellulolytic species, Caldicellulosiruptor changbaiensis.</title>
        <authorList>
            <person name="Blumer-Schuette S.E."/>
            <person name="Mendoza C."/>
        </authorList>
    </citation>
    <scope>NUCLEOTIDE SEQUENCE [LARGE SCALE GENOMIC DNA]</scope>
    <source>
        <strain evidence="1 2">CBS-Z</strain>
    </source>
</reference>
<dbReference type="AlphaFoldDB" id="A0A3T0D6Y9"/>
<dbReference type="Gene3D" id="3.30.420.40">
    <property type="match status" value="2"/>
</dbReference>
<dbReference type="Pfam" id="PF11104">
    <property type="entry name" value="PilM_2"/>
    <property type="match status" value="1"/>
</dbReference>